<dbReference type="PANTHER" id="PTHR48151:SF3">
    <property type="entry name" value="SH3 DOMAIN-CONTAINING PROTEIN"/>
    <property type="match status" value="1"/>
</dbReference>
<feature type="compositionally biased region" description="Low complexity" evidence="1">
    <location>
        <begin position="189"/>
        <end position="204"/>
    </location>
</feature>
<feature type="compositionally biased region" description="Polar residues" evidence="1">
    <location>
        <begin position="240"/>
        <end position="251"/>
    </location>
</feature>
<dbReference type="PANTHER" id="PTHR48151">
    <property type="entry name" value="SH3 DOMAIN-CONTAINING PROTEIN"/>
    <property type="match status" value="1"/>
</dbReference>
<evidence type="ECO:0000313" key="2">
    <source>
        <dbReference type="EMBL" id="KAF5200705.1"/>
    </source>
</evidence>
<feature type="region of interest" description="Disordered" evidence="1">
    <location>
        <begin position="220"/>
        <end position="262"/>
    </location>
</feature>
<dbReference type="Proteomes" id="UP000554482">
    <property type="component" value="Unassembled WGS sequence"/>
</dbReference>
<dbReference type="InterPro" id="IPR053296">
    <property type="entry name" value="TSET_member_tstB"/>
</dbReference>
<comment type="caution">
    <text evidence="2">The sequence shown here is derived from an EMBL/GenBank/DDBJ whole genome shotgun (WGS) entry which is preliminary data.</text>
</comment>
<organism evidence="2 3">
    <name type="scientific">Thalictrum thalictroides</name>
    <name type="common">Rue-anemone</name>
    <name type="synonym">Anemone thalictroides</name>
    <dbReference type="NCBI Taxonomy" id="46969"/>
    <lineage>
        <taxon>Eukaryota</taxon>
        <taxon>Viridiplantae</taxon>
        <taxon>Streptophyta</taxon>
        <taxon>Embryophyta</taxon>
        <taxon>Tracheophyta</taxon>
        <taxon>Spermatophyta</taxon>
        <taxon>Magnoliopsida</taxon>
        <taxon>Ranunculales</taxon>
        <taxon>Ranunculaceae</taxon>
        <taxon>Thalictroideae</taxon>
        <taxon>Thalictrum</taxon>
    </lineage>
</organism>
<name>A0A7J6WW01_THATH</name>
<evidence type="ECO:0000313" key="3">
    <source>
        <dbReference type="Proteomes" id="UP000554482"/>
    </source>
</evidence>
<proteinExistence type="predicted"/>
<gene>
    <name evidence="2" type="ORF">FRX31_009708</name>
</gene>
<reference evidence="2 3" key="1">
    <citation type="submission" date="2020-06" db="EMBL/GenBank/DDBJ databases">
        <title>Transcriptomic and genomic resources for Thalictrum thalictroides and T. hernandezii: Facilitating candidate gene discovery in an emerging model plant lineage.</title>
        <authorList>
            <person name="Arias T."/>
            <person name="Riano-Pachon D.M."/>
            <person name="Di Stilio V.S."/>
        </authorList>
    </citation>
    <scope>NUCLEOTIDE SEQUENCE [LARGE SCALE GENOMIC DNA]</scope>
    <source>
        <strain evidence="3">cv. WT478/WT964</strain>
        <tissue evidence="2">Leaves</tissue>
    </source>
</reference>
<feature type="non-terminal residue" evidence="2">
    <location>
        <position position="1"/>
    </location>
</feature>
<accession>A0A7J6WW01</accession>
<feature type="region of interest" description="Disordered" evidence="1">
    <location>
        <begin position="179"/>
        <end position="206"/>
    </location>
</feature>
<keyword evidence="3" id="KW-1185">Reference proteome</keyword>
<dbReference type="AlphaFoldDB" id="A0A7J6WW01"/>
<protein>
    <submittedName>
        <fullName evidence="2">Sh3 domain-containing protein</fullName>
    </submittedName>
</protein>
<sequence length="334" mass="35859">VRIVAAQALTTMAIRSGEPFRLQIYEFLHALVQGGMQSQFSEIHLSNGEDQGASGTGLGSLIAPMLKVLDEMYRAQDDLIREIAKYLPLGPTSAKLIDIYQSNATPEKDPDELDQDLVNAWAANLGDDGLWGNNAPAMNRVNEFLAGAGTDAPDVEEENFTSRASVSYDDMWAKTLLETTEVEDDDARSSGTSSPESTGSVETSISSHFGGMSYPSLFSSRPTTYGASQSSERSGAAGSRFSNPGGSSSTFEGVGSPIREEPPSYEASVMQRFESFENPMAARGAPSFGSLDDEEPISSDNQQFGKALYDFTAGGDDEVIQFQCLTRDIEGNCV</sequence>
<dbReference type="OrthoDB" id="1678433at2759"/>
<feature type="compositionally biased region" description="Polar residues" evidence="1">
    <location>
        <begin position="220"/>
        <end position="233"/>
    </location>
</feature>
<dbReference type="EMBL" id="JABWDY010010383">
    <property type="protein sequence ID" value="KAF5200705.1"/>
    <property type="molecule type" value="Genomic_DNA"/>
</dbReference>
<evidence type="ECO:0000256" key="1">
    <source>
        <dbReference type="SAM" id="MobiDB-lite"/>
    </source>
</evidence>